<proteinExistence type="predicted"/>
<comment type="caution">
    <text evidence="1">The sequence shown here is derived from an EMBL/GenBank/DDBJ whole genome shotgun (WGS) entry which is preliminary data.</text>
</comment>
<name>A0AAN6YDP2_9PEZI</name>
<evidence type="ECO:0000313" key="2">
    <source>
        <dbReference type="Proteomes" id="UP001301769"/>
    </source>
</evidence>
<reference evidence="1" key="2">
    <citation type="submission" date="2023-05" db="EMBL/GenBank/DDBJ databases">
        <authorList>
            <consortium name="Lawrence Berkeley National Laboratory"/>
            <person name="Steindorff A."/>
            <person name="Hensen N."/>
            <person name="Bonometti L."/>
            <person name="Westerberg I."/>
            <person name="Brannstrom I.O."/>
            <person name="Guillou S."/>
            <person name="Cros-Aarteil S."/>
            <person name="Calhoun S."/>
            <person name="Haridas S."/>
            <person name="Kuo A."/>
            <person name="Mondo S."/>
            <person name="Pangilinan J."/>
            <person name="Riley R."/>
            <person name="Labutti K."/>
            <person name="Andreopoulos B."/>
            <person name="Lipzen A."/>
            <person name="Chen C."/>
            <person name="Yanf M."/>
            <person name="Daum C."/>
            <person name="Ng V."/>
            <person name="Clum A."/>
            <person name="Ohm R."/>
            <person name="Martin F."/>
            <person name="Silar P."/>
            <person name="Natvig D."/>
            <person name="Lalanne C."/>
            <person name="Gautier V."/>
            <person name="Ament-Velasquez S.L."/>
            <person name="Kruys A."/>
            <person name="Hutchinson M.I."/>
            <person name="Powell A.J."/>
            <person name="Barry K."/>
            <person name="Miller A.N."/>
            <person name="Grigoriev I.V."/>
            <person name="Debuchy R."/>
            <person name="Gladieux P."/>
            <person name="Thoren M.H."/>
            <person name="Johannesson H."/>
        </authorList>
    </citation>
    <scope>NUCLEOTIDE SEQUENCE</scope>
    <source>
        <strain evidence="1">PSN293</strain>
    </source>
</reference>
<accession>A0AAN6YDP2</accession>
<organism evidence="1 2">
    <name type="scientific">Rhypophila decipiens</name>
    <dbReference type="NCBI Taxonomy" id="261697"/>
    <lineage>
        <taxon>Eukaryota</taxon>
        <taxon>Fungi</taxon>
        <taxon>Dikarya</taxon>
        <taxon>Ascomycota</taxon>
        <taxon>Pezizomycotina</taxon>
        <taxon>Sordariomycetes</taxon>
        <taxon>Sordariomycetidae</taxon>
        <taxon>Sordariales</taxon>
        <taxon>Naviculisporaceae</taxon>
        <taxon>Rhypophila</taxon>
    </lineage>
</organism>
<evidence type="ECO:0000313" key="1">
    <source>
        <dbReference type="EMBL" id="KAK4217429.1"/>
    </source>
</evidence>
<keyword evidence="2" id="KW-1185">Reference proteome</keyword>
<sequence length="297" mass="33203">MPSFPHFALLPGELQDMVWDEAANAPMVHFMVPVVSQSDWFDGEAALVPDKQSGARGLVHLSLTCRDARAAVVRRNKSIINKTVFRTFPFQGYKRIDLVLDLNVDLVCLANPTEWMEWEHVILWSARRLAIRYDPKWDVLNGVLAQQASLVDIGGGGCVHTALPGTRRDSEQQPSTGEASSSGLFCIRCITNGLQRFRNLEEFCLIVESRDQDRILSSWKESNDPVPRFYAYNGACFEIGHNIAHAMSGIEPAIALESIRECLVSAHLSRKNRLFYLRETCFSCRPAIGSGQSGPHD</sequence>
<dbReference type="AlphaFoldDB" id="A0AAN6YDP2"/>
<dbReference type="Proteomes" id="UP001301769">
    <property type="component" value="Unassembled WGS sequence"/>
</dbReference>
<reference evidence="1" key="1">
    <citation type="journal article" date="2023" name="Mol. Phylogenet. Evol.">
        <title>Genome-scale phylogeny and comparative genomics of the fungal order Sordariales.</title>
        <authorList>
            <person name="Hensen N."/>
            <person name="Bonometti L."/>
            <person name="Westerberg I."/>
            <person name="Brannstrom I.O."/>
            <person name="Guillou S."/>
            <person name="Cros-Aarteil S."/>
            <person name="Calhoun S."/>
            <person name="Haridas S."/>
            <person name="Kuo A."/>
            <person name="Mondo S."/>
            <person name="Pangilinan J."/>
            <person name="Riley R."/>
            <person name="LaButti K."/>
            <person name="Andreopoulos B."/>
            <person name="Lipzen A."/>
            <person name="Chen C."/>
            <person name="Yan M."/>
            <person name="Daum C."/>
            <person name="Ng V."/>
            <person name="Clum A."/>
            <person name="Steindorff A."/>
            <person name="Ohm R.A."/>
            <person name="Martin F."/>
            <person name="Silar P."/>
            <person name="Natvig D.O."/>
            <person name="Lalanne C."/>
            <person name="Gautier V."/>
            <person name="Ament-Velasquez S.L."/>
            <person name="Kruys A."/>
            <person name="Hutchinson M.I."/>
            <person name="Powell A.J."/>
            <person name="Barry K."/>
            <person name="Miller A.N."/>
            <person name="Grigoriev I.V."/>
            <person name="Debuchy R."/>
            <person name="Gladieux P."/>
            <person name="Hiltunen Thoren M."/>
            <person name="Johannesson H."/>
        </authorList>
    </citation>
    <scope>NUCLEOTIDE SEQUENCE</scope>
    <source>
        <strain evidence="1">PSN293</strain>
    </source>
</reference>
<protein>
    <submittedName>
        <fullName evidence="1">Uncharacterized protein</fullName>
    </submittedName>
</protein>
<gene>
    <name evidence="1" type="ORF">QBC37DRAFT_45619</name>
</gene>
<dbReference type="EMBL" id="MU858059">
    <property type="protein sequence ID" value="KAK4217429.1"/>
    <property type="molecule type" value="Genomic_DNA"/>
</dbReference>